<sequence>MSTNKSHHGEGQNLTRNDTNQNKKVRASVNSIQTYFSLLPTLSVNIKNILEENCQVQVMMDNGSESTFISEKCLKLLGLKRKNARFPLKGLQDSKIAMTKGCDKIDLVSFHNPKVKLPVAYYGGKDHPG</sequence>
<name>A0A8X6IUM9_9ARAC</name>
<dbReference type="Proteomes" id="UP000886998">
    <property type="component" value="Unassembled WGS sequence"/>
</dbReference>
<dbReference type="AlphaFoldDB" id="A0A8X6IUM9"/>
<accession>A0A8X6IUM9</accession>
<gene>
    <name evidence="2" type="ORF">TNIN_370401</name>
</gene>
<keyword evidence="3" id="KW-1185">Reference proteome</keyword>
<dbReference type="OrthoDB" id="8069719at2759"/>
<dbReference type="EMBL" id="BMAV01027507">
    <property type="protein sequence ID" value="GFS59897.1"/>
    <property type="molecule type" value="Genomic_DNA"/>
</dbReference>
<evidence type="ECO:0000256" key="1">
    <source>
        <dbReference type="SAM" id="MobiDB-lite"/>
    </source>
</evidence>
<evidence type="ECO:0000313" key="3">
    <source>
        <dbReference type="Proteomes" id="UP000886998"/>
    </source>
</evidence>
<reference evidence="2" key="1">
    <citation type="submission" date="2020-08" db="EMBL/GenBank/DDBJ databases">
        <title>Multicomponent nature underlies the extraordinary mechanical properties of spider dragline silk.</title>
        <authorList>
            <person name="Kono N."/>
            <person name="Nakamura H."/>
            <person name="Mori M."/>
            <person name="Yoshida Y."/>
            <person name="Ohtoshi R."/>
            <person name="Malay A.D."/>
            <person name="Moran D.A.P."/>
            <person name="Tomita M."/>
            <person name="Numata K."/>
            <person name="Arakawa K."/>
        </authorList>
    </citation>
    <scope>NUCLEOTIDE SEQUENCE</scope>
</reference>
<protein>
    <submittedName>
        <fullName evidence="2">Uncharacterized protein</fullName>
    </submittedName>
</protein>
<comment type="caution">
    <text evidence="2">The sequence shown here is derived from an EMBL/GenBank/DDBJ whole genome shotgun (WGS) entry which is preliminary data.</text>
</comment>
<evidence type="ECO:0000313" key="2">
    <source>
        <dbReference type="EMBL" id="GFS59897.1"/>
    </source>
</evidence>
<proteinExistence type="predicted"/>
<organism evidence="2 3">
    <name type="scientific">Trichonephila inaurata madagascariensis</name>
    <dbReference type="NCBI Taxonomy" id="2747483"/>
    <lineage>
        <taxon>Eukaryota</taxon>
        <taxon>Metazoa</taxon>
        <taxon>Ecdysozoa</taxon>
        <taxon>Arthropoda</taxon>
        <taxon>Chelicerata</taxon>
        <taxon>Arachnida</taxon>
        <taxon>Araneae</taxon>
        <taxon>Araneomorphae</taxon>
        <taxon>Entelegynae</taxon>
        <taxon>Araneoidea</taxon>
        <taxon>Nephilidae</taxon>
        <taxon>Trichonephila</taxon>
        <taxon>Trichonephila inaurata</taxon>
    </lineage>
</organism>
<feature type="region of interest" description="Disordered" evidence="1">
    <location>
        <begin position="1"/>
        <end position="23"/>
    </location>
</feature>
<feature type="compositionally biased region" description="Polar residues" evidence="1">
    <location>
        <begin position="12"/>
        <end position="23"/>
    </location>
</feature>